<organism evidence="11 12">
    <name type="scientific">Cucurbita moschata</name>
    <name type="common">Winter crookneck squash</name>
    <name type="synonym">Cucurbita pepo var. moschata</name>
    <dbReference type="NCBI Taxonomy" id="3662"/>
    <lineage>
        <taxon>Eukaryota</taxon>
        <taxon>Viridiplantae</taxon>
        <taxon>Streptophyta</taxon>
        <taxon>Embryophyta</taxon>
        <taxon>Tracheophyta</taxon>
        <taxon>Spermatophyta</taxon>
        <taxon>Magnoliopsida</taxon>
        <taxon>eudicotyledons</taxon>
        <taxon>Gunneridae</taxon>
        <taxon>Pentapetalae</taxon>
        <taxon>rosids</taxon>
        <taxon>fabids</taxon>
        <taxon>Cucurbitales</taxon>
        <taxon>Cucurbitaceae</taxon>
        <taxon>Cucurbiteae</taxon>
        <taxon>Cucurbita</taxon>
    </lineage>
</organism>
<dbReference type="FunFam" id="1.20.1280.290:FF:000003">
    <property type="entry name" value="Bidirectional sugar transporter SWEET"/>
    <property type="match status" value="1"/>
</dbReference>
<reference evidence="12" key="1">
    <citation type="submission" date="2025-08" db="UniProtKB">
        <authorList>
            <consortium name="RefSeq"/>
        </authorList>
    </citation>
    <scope>IDENTIFICATION</scope>
    <source>
        <tissue evidence="12">Young leaves</tissue>
    </source>
</reference>
<comment type="similarity">
    <text evidence="2 10">Belongs to the SWEET sugar transporter family.</text>
</comment>
<dbReference type="PANTHER" id="PTHR10791">
    <property type="entry name" value="RAG1-ACTIVATING PROTEIN 1"/>
    <property type="match status" value="1"/>
</dbReference>
<feature type="transmembrane region" description="Helical" evidence="10">
    <location>
        <begin position="194"/>
        <end position="215"/>
    </location>
</feature>
<dbReference type="Pfam" id="PF03083">
    <property type="entry name" value="MtN3_slv"/>
    <property type="match status" value="2"/>
</dbReference>
<evidence type="ECO:0000256" key="3">
    <source>
        <dbReference type="ARBA" id="ARBA00022448"/>
    </source>
</evidence>
<dbReference type="FunFam" id="1.20.1280.290:FF:000001">
    <property type="entry name" value="Bidirectional sugar transporter SWEET"/>
    <property type="match status" value="1"/>
</dbReference>
<dbReference type="GO" id="GO:0051119">
    <property type="term" value="F:sugar transmembrane transporter activity"/>
    <property type="evidence" value="ECO:0007669"/>
    <property type="project" value="InterPro"/>
</dbReference>
<proteinExistence type="inferred from homology"/>
<dbReference type="RefSeq" id="XP_022923938.1">
    <property type="nucleotide sequence ID" value="XM_023068170.1"/>
</dbReference>
<dbReference type="Proteomes" id="UP000504609">
    <property type="component" value="Unplaced"/>
</dbReference>
<evidence type="ECO:0000256" key="2">
    <source>
        <dbReference type="ARBA" id="ARBA00007809"/>
    </source>
</evidence>
<feature type="transmembrane region" description="Helical" evidence="10">
    <location>
        <begin position="49"/>
        <end position="67"/>
    </location>
</feature>
<dbReference type="GO" id="GO:0005886">
    <property type="term" value="C:plasma membrane"/>
    <property type="evidence" value="ECO:0007669"/>
    <property type="project" value="UniProtKB-SubCell"/>
</dbReference>
<dbReference type="GeneID" id="111431505"/>
<evidence type="ECO:0000256" key="6">
    <source>
        <dbReference type="ARBA" id="ARBA00022692"/>
    </source>
</evidence>
<keyword evidence="7" id="KW-0677">Repeat</keyword>
<evidence type="ECO:0000256" key="5">
    <source>
        <dbReference type="ARBA" id="ARBA00022597"/>
    </source>
</evidence>
<evidence type="ECO:0000256" key="1">
    <source>
        <dbReference type="ARBA" id="ARBA00004651"/>
    </source>
</evidence>
<keyword evidence="8 10" id="KW-1133">Transmembrane helix</keyword>
<sequence length="277" mass="30745">MALSFNMHNPGAFAFGLLGNLISFIVFLAPLPTFIRICKKKSTEGFQSVPYVVALFSAMLWLYYASFKPDETLLITINSVGCVIEIVYIAIFVAFAPKQIRISTLRFVLLLNFGGFCIILLVTHFLVHGSNRVKVLGWICVAFSISVFAAPLSIMRLVIRTKSVEFMPFSLSFFLTLSAITWLLYGVLLKDIYIALPNVPGFIFGIAQMILYIIYNKQEIAEEMTAAAAAANAAATNSDKEKQDSVEAVEVIITEVNNEDKDKNLEVNGLIRNPNHV</sequence>
<dbReference type="InterPro" id="IPR047664">
    <property type="entry name" value="SWEET"/>
</dbReference>
<gene>
    <name evidence="12" type="primary">LOC111431505</name>
</gene>
<evidence type="ECO:0000256" key="7">
    <source>
        <dbReference type="ARBA" id="ARBA00022737"/>
    </source>
</evidence>
<keyword evidence="11" id="KW-1185">Reference proteome</keyword>
<evidence type="ECO:0000256" key="10">
    <source>
        <dbReference type="RuleBase" id="RU910715"/>
    </source>
</evidence>
<keyword evidence="9 10" id="KW-0472">Membrane</keyword>
<evidence type="ECO:0000256" key="4">
    <source>
        <dbReference type="ARBA" id="ARBA00022475"/>
    </source>
</evidence>
<dbReference type="PANTHER" id="PTHR10791:SF22">
    <property type="entry name" value="BIDIRECTIONAL SUGAR TRANSPORTER SWEET11"/>
    <property type="match status" value="1"/>
</dbReference>
<keyword evidence="4" id="KW-1003">Cell membrane</keyword>
<feature type="transmembrane region" description="Helical" evidence="10">
    <location>
        <begin position="135"/>
        <end position="154"/>
    </location>
</feature>
<evidence type="ECO:0000256" key="9">
    <source>
        <dbReference type="ARBA" id="ARBA00023136"/>
    </source>
</evidence>
<dbReference type="InterPro" id="IPR004316">
    <property type="entry name" value="SWEET_rpt"/>
</dbReference>
<dbReference type="Gene3D" id="1.20.1280.290">
    <property type="match status" value="2"/>
</dbReference>
<comment type="subcellular location">
    <subcellularLocation>
        <location evidence="1 10">Cell membrane</location>
        <topology evidence="1 10">Multi-pass membrane protein</topology>
    </subcellularLocation>
</comment>
<comment type="function">
    <text evidence="10">Mediates both low-affinity uptake and efflux of sugar across the membrane.</text>
</comment>
<keyword evidence="3 10" id="KW-0813">Transport</keyword>
<feature type="transmembrane region" description="Helical" evidence="10">
    <location>
        <begin position="166"/>
        <end position="188"/>
    </location>
</feature>
<dbReference type="GO" id="GO:0008515">
    <property type="term" value="F:sucrose transmembrane transporter activity"/>
    <property type="evidence" value="ECO:0007669"/>
    <property type="project" value="UniProtKB-ARBA"/>
</dbReference>
<name>A0A6J1EAX9_CUCMO</name>
<protein>
    <recommendedName>
        <fullName evidence="10">Bidirectional sugar transporter SWEET</fullName>
    </recommendedName>
</protein>
<feature type="transmembrane region" description="Helical" evidence="10">
    <location>
        <begin position="12"/>
        <end position="37"/>
    </location>
</feature>
<keyword evidence="6 10" id="KW-0812">Transmembrane</keyword>
<feature type="transmembrane region" description="Helical" evidence="10">
    <location>
        <begin position="107"/>
        <end position="129"/>
    </location>
</feature>
<evidence type="ECO:0000256" key="8">
    <source>
        <dbReference type="ARBA" id="ARBA00022989"/>
    </source>
</evidence>
<dbReference type="AlphaFoldDB" id="A0A6J1EAX9"/>
<accession>A0A6J1EAX9</accession>
<evidence type="ECO:0000313" key="12">
    <source>
        <dbReference type="RefSeq" id="XP_022923938.1"/>
    </source>
</evidence>
<keyword evidence="5 10" id="KW-0762">Sugar transport</keyword>
<feature type="transmembrane region" description="Helical" evidence="10">
    <location>
        <begin position="73"/>
        <end position="95"/>
    </location>
</feature>
<evidence type="ECO:0000313" key="11">
    <source>
        <dbReference type="Proteomes" id="UP000504609"/>
    </source>
</evidence>